<reference evidence="3" key="1">
    <citation type="submission" date="2023-07" db="EMBL/GenBank/DDBJ databases">
        <title>Molecular identification of indigenous halophilic bacteria isolated from red sea cost, biodegradation of synthetic dyes and assessment of degraded metabolite toxicity.</title>
        <authorList>
            <person name="Chaieb K."/>
            <person name="Altayb H.N."/>
        </authorList>
    </citation>
    <scope>NUCLEOTIDE SEQUENCE [LARGE SCALE GENOMIC DNA]</scope>
    <source>
        <strain evidence="3">K20</strain>
    </source>
</reference>
<comment type="caution">
    <text evidence="2">The sequence shown here is derived from an EMBL/GenBank/DDBJ whole genome shotgun (WGS) entry which is preliminary data.</text>
</comment>
<dbReference type="EMBL" id="JAIWIU010000039">
    <property type="protein sequence ID" value="MCA2015741.1"/>
    <property type="molecule type" value="Genomic_DNA"/>
</dbReference>
<accession>A0ABS7YLI8</accession>
<dbReference type="Pfam" id="PF09848">
    <property type="entry name" value="SLFN-g3_helicase"/>
    <property type="match status" value="1"/>
</dbReference>
<dbReference type="InterPro" id="IPR018647">
    <property type="entry name" value="SLFN_3-like_DNA/RNA_helicase"/>
</dbReference>
<dbReference type="Proteomes" id="UP001199044">
    <property type="component" value="Unassembled WGS sequence"/>
</dbReference>
<sequence>MPFLEQNRSIFKLSPDKPLQAEQKNLKNRLDAFLCSNKDKNHACFIIYGDAGTGKSVFLNRVFMELQQHARADSQHPLFGLSNALLVNHPEMLKAYKNATESIPTLKKKDYERPTTFINQHHKTGNIADIVFVDEAHLLLTGPDRYNHFFQDNHLEEIMQIARLVVLVFDEKQVLKAKSCWEQKMLNELLQDYPVETFTLQRQFRMNVAKQHAEWIEQFCQGKLRPIPLSTERFELRPYSSAQQMYEDIQQHNQYRGLSRMLATYDYPYRLDGHDYFIIEGDFCLRWDRAKPHAKDPWAEREDTIEEVGSVYTIQGFDLNYVGLILGPSVTWDEASQQIVLHPDKYEDKAAFNGLGARDDAQEIKQKLMWNSINVLMTRAINGLYIYAHDPVLRQKLTQAKIQAG</sequence>
<organism evidence="2 3">
    <name type="scientific">Vibrio tritonius</name>
    <dbReference type="NCBI Taxonomy" id="1435069"/>
    <lineage>
        <taxon>Bacteria</taxon>
        <taxon>Pseudomonadati</taxon>
        <taxon>Pseudomonadota</taxon>
        <taxon>Gammaproteobacteria</taxon>
        <taxon>Vibrionales</taxon>
        <taxon>Vibrionaceae</taxon>
        <taxon>Vibrio</taxon>
    </lineage>
</organism>
<dbReference type="SUPFAM" id="SSF52540">
    <property type="entry name" value="P-loop containing nucleoside triphosphate hydrolases"/>
    <property type="match status" value="1"/>
</dbReference>
<proteinExistence type="predicted"/>
<evidence type="ECO:0000259" key="1">
    <source>
        <dbReference type="Pfam" id="PF09848"/>
    </source>
</evidence>
<feature type="domain" description="Schlafen group 3-like DNA/RNA helicase" evidence="1">
    <location>
        <begin position="43"/>
        <end position="390"/>
    </location>
</feature>
<dbReference type="Gene3D" id="3.40.50.300">
    <property type="entry name" value="P-loop containing nucleotide triphosphate hydrolases"/>
    <property type="match status" value="1"/>
</dbReference>
<dbReference type="InterPro" id="IPR027417">
    <property type="entry name" value="P-loop_NTPase"/>
</dbReference>
<gene>
    <name evidence="2" type="ORF">LDJ79_06440</name>
</gene>
<evidence type="ECO:0000313" key="2">
    <source>
        <dbReference type="EMBL" id="MCA2015741.1"/>
    </source>
</evidence>
<name>A0ABS7YLI8_9VIBR</name>
<evidence type="ECO:0000313" key="3">
    <source>
        <dbReference type="Proteomes" id="UP001199044"/>
    </source>
</evidence>
<protein>
    <submittedName>
        <fullName evidence="2">DUF2075 domain-containing protein</fullName>
    </submittedName>
</protein>
<keyword evidence="3" id="KW-1185">Reference proteome</keyword>